<proteinExistence type="predicted"/>
<keyword evidence="6" id="KW-0418">Kinase</keyword>
<reference evidence="6 8" key="1">
    <citation type="submission" date="2015-09" db="EMBL/GenBank/DDBJ databases">
        <title>Identification and resolution of microdiversity through metagenomic sequencing of parallel consortia.</title>
        <authorList>
            <person name="Nelson W.C."/>
            <person name="Romine M.F."/>
            <person name="Lindemann S.R."/>
        </authorList>
    </citation>
    <scope>NUCLEOTIDE SEQUENCE [LARGE SCALE GENOMIC DNA]</scope>
    <source>
        <strain evidence="6">HL-109</strain>
    </source>
</reference>
<dbReference type="STRING" id="1653334.GA0071312_2191"/>
<keyword evidence="9" id="KW-1185">Reference proteome</keyword>
<dbReference type="Gene3D" id="3.50.50.100">
    <property type="match status" value="1"/>
</dbReference>
<dbReference type="AlphaFoldDB" id="A0A0P7Y5G8"/>
<comment type="caution">
    <text evidence="6">The sequence shown here is derived from an EMBL/GenBank/DDBJ whole genome shotgun (WGS) entry which is preliminary data.</text>
</comment>
<dbReference type="Pfam" id="PF07992">
    <property type="entry name" value="Pyr_redox_2"/>
    <property type="match status" value="1"/>
</dbReference>
<dbReference type="PANTHER" id="PTHR42913">
    <property type="entry name" value="APOPTOSIS-INDUCING FACTOR 1"/>
    <property type="match status" value="1"/>
</dbReference>
<feature type="domain" description="FAD/NAD(P)-binding" evidence="5">
    <location>
        <begin position="3"/>
        <end position="303"/>
    </location>
</feature>
<dbReference type="PANTHER" id="PTHR42913:SF9">
    <property type="entry name" value="SLR1591 PROTEIN"/>
    <property type="match status" value="1"/>
</dbReference>
<comment type="cofactor">
    <cofactor evidence="1">
        <name>FAD</name>
        <dbReference type="ChEBI" id="CHEBI:57692"/>
    </cofactor>
</comment>
<dbReference type="InterPro" id="IPR051169">
    <property type="entry name" value="NADH-Q_oxidoreductase"/>
</dbReference>
<evidence type="ECO:0000313" key="9">
    <source>
        <dbReference type="Proteomes" id="UP000182800"/>
    </source>
</evidence>
<evidence type="ECO:0000313" key="6">
    <source>
        <dbReference type="EMBL" id="KPQ12353.1"/>
    </source>
</evidence>
<dbReference type="GO" id="GO:0019646">
    <property type="term" value="P:aerobic electron transport chain"/>
    <property type="evidence" value="ECO:0007669"/>
    <property type="project" value="TreeGrafter"/>
</dbReference>
<evidence type="ECO:0000313" key="8">
    <source>
        <dbReference type="Proteomes" id="UP000050497"/>
    </source>
</evidence>
<dbReference type="NCBIfam" id="TIGR03169">
    <property type="entry name" value="Nterm_to_SelD"/>
    <property type="match status" value="1"/>
</dbReference>
<keyword evidence="3" id="KW-0274">FAD</keyword>
<dbReference type="GO" id="GO:0016301">
    <property type="term" value="F:kinase activity"/>
    <property type="evidence" value="ECO:0007669"/>
    <property type="project" value="UniProtKB-KW"/>
</dbReference>
<dbReference type="InterPro" id="IPR017584">
    <property type="entry name" value="Pyridine_nucleo_diS_OxRdtase_N"/>
</dbReference>
<keyword evidence="6" id="KW-0808">Transferase</keyword>
<gene>
    <name evidence="6" type="primary">selD</name>
    <name evidence="7" type="ORF">GA0071312_2191</name>
    <name evidence="6" type="ORF">HLUCCO17_01970</name>
</gene>
<dbReference type="PATRIC" id="fig|1653334.4.peg.906"/>
<evidence type="ECO:0000256" key="2">
    <source>
        <dbReference type="ARBA" id="ARBA00022630"/>
    </source>
</evidence>
<organism evidence="6 8">
    <name type="scientific">Saliniramus fredricksonii</name>
    <dbReference type="NCBI Taxonomy" id="1653334"/>
    <lineage>
        <taxon>Bacteria</taxon>
        <taxon>Pseudomonadati</taxon>
        <taxon>Pseudomonadota</taxon>
        <taxon>Alphaproteobacteria</taxon>
        <taxon>Hyphomicrobiales</taxon>
        <taxon>Salinarimonadaceae</taxon>
        <taxon>Saliniramus</taxon>
    </lineage>
</organism>
<keyword evidence="2" id="KW-0285">Flavoprotein</keyword>
<reference evidence="7 9" key="2">
    <citation type="submission" date="2016-08" db="EMBL/GenBank/DDBJ databases">
        <authorList>
            <person name="Varghese N."/>
            <person name="Submissions Spin"/>
        </authorList>
    </citation>
    <scope>NUCLEOTIDE SEQUENCE [LARGE SCALE GENOMIC DNA]</scope>
    <source>
        <strain evidence="7 9">HL-109</strain>
    </source>
</reference>
<dbReference type="EMBL" id="LJSX01000002">
    <property type="protein sequence ID" value="KPQ12353.1"/>
    <property type="molecule type" value="Genomic_DNA"/>
</dbReference>
<name>A0A0P7Y5G8_9HYPH</name>
<dbReference type="InterPro" id="IPR036188">
    <property type="entry name" value="FAD/NAD-bd_sf"/>
</dbReference>
<evidence type="ECO:0000256" key="1">
    <source>
        <dbReference type="ARBA" id="ARBA00001974"/>
    </source>
</evidence>
<dbReference type="Proteomes" id="UP000182800">
    <property type="component" value="Unassembled WGS sequence"/>
</dbReference>
<protein>
    <submittedName>
        <fullName evidence="7">Pyridine nucleotide-disulfide oxidoreductase family protein</fullName>
    </submittedName>
    <submittedName>
        <fullName evidence="6">Selenide water dikinase SelD</fullName>
    </submittedName>
</protein>
<evidence type="ECO:0000313" key="7">
    <source>
        <dbReference type="EMBL" id="SCC81255.1"/>
    </source>
</evidence>
<sequence>MTHLVLVGGGHAHALALRGLALDPEPGLRITLVAPERYSPYSGMLPGHIAGLYGFEAMHIDLERLAKAAGADFVRARATGFHGADKRIALDNGENLSFDIASIDIGITPDLDAIDGSRTHALAVKPIGSLIPKLEGLIAQAQHPDGPRRVLVIGGGAAGTCLAFALLHRLRRESDGRVIDVALATAQEITPEINAAARFFLRRSLRRVGITVHEHSRIARIDANGARTVDGRDLTADAVLVASHAQAPAVLAEGDLARTPDGFLAIGEDLRVRGQDAVFAVGDCATMTAHPRPKAGVFAVRQGPALRRNIRALVRGEALSPHIPQKDWLMLIATGDGSAIASRGGSFAFAGRLPWLVKDRIDRKFMALFDHDALPTKS</sequence>
<dbReference type="RefSeq" id="WP_074444987.1">
    <property type="nucleotide sequence ID" value="NZ_FMBM01000002.1"/>
</dbReference>
<accession>A0A0P7Y5G8</accession>
<evidence type="ECO:0000256" key="3">
    <source>
        <dbReference type="ARBA" id="ARBA00022827"/>
    </source>
</evidence>
<keyword evidence="4" id="KW-0560">Oxidoreductase</keyword>
<dbReference type="SUPFAM" id="SSF51905">
    <property type="entry name" value="FAD/NAD(P)-binding domain"/>
    <property type="match status" value="1"/>
</dbReference>
<dbReference type="GO" id="GO:0003955">
    <property type="term" value="F:NAD(P)H dehydrogenase (quinone) activity"/>
    <property type="evidence" value="ECO:0007669"/>
    <property type="project" value="TreeGrafter"/>
</dbReference>
<evidence type="ECO:0000259" key="5">
    <source>
        <dbReference type="Pfam" id="PF07992"/>
    </source>
</evidence>
<dbReference type="EMBL" id="FMBM01000002">
    <property type="protein sequence ID" value="SCC81255.1"/>
    <property type="molecule type" value="Genomic_DNA"/>
</dbReference>
<evidence type="ECO:0000256" key="4">
    <source>
        <dbReference type="ARBA" id="ARBA00023002"/>
    </source>
</evidence>
<dbReference type="Proteomes" id="UP000050497">
    <property type="component" value="Unassembled WGS sequence"/>
</dbReference>
<dbReference type="InterPro" id="IPR023753">
    <property type="entry name" value="FAD/NAD-binding_dom"/>
</dbReference>